<reference evidence="1 2" key="1">
    <citation type="submission" date="2019-02" db="EMBL/GenBank/DDBJ databases">
        <title>Pedobacter sp. RP-3-8 sp. nov., isolated from Arctic soil.</title>
        <authorList>
            <person name="Dahal R.H."/>
        </authorList>
    </citation>
    <scope>NUCLEOTIDE SEQUENCE [LARGE SCALE GENOMIC DNA]</scope>
    <source>
        <strain evidence="1 2">RP-3-8</strain>
    </source>
</reference>
<gene>
    <name evidence="1" type="ORF">EZ444_08295</name>
</gene>
<dbReference type="RefSeq" id="WP_131608256.1">
    <property type="nucleotide sequence ID" value="NZ_SJSM01000003.1"/>
</dbReference>
<accession>A0A4R0NC62</accession>
<comment type="caution">
    <text evidence="1">The sequence shown here is derived from an EMBL/GenBank/DDBJ whole genome shotgun (WGS) entry which is preliminary data.</text>
</comment>
<keyword evidence="2" id="KW-1185">Reference proteome</keyword>
<dbReference type="Proteomes" id="UP000291117">
    <property type="component" value="Unassembled WGS sequence"/>
</dbReference>
<dbReference type="OrthoDB" id="325673at2"/>
<evidence type="ECO:0000313" key="2">
    <source>
        <dbReference type="Proteomes" id="UP000291117"/>
    </source>
</evidence>
<dbReference type="NCBIfam" id="NF035938">
    <property type="entry name" value="EboA_domain"/>
    <property type="match status" value="1"/>
</dbReference>
<organism evidence="1 2">
    <name type="scientific">Pedobacter hiemivivus</name>
    <dbReference type="NCBI Taxonomy" id="2530454"/>
    <lineage>
        <taxon>Bacteria</taxon>
        <taxon>Pseudomonadati</taxon>
        <taxon>Bacteroidota</taxon>
        <taxon>Sphingobacteriia</taxon>
        <taxon>Sphingobacteriales</taxon>
        <taxon>Sphingobacteriaceae</taxon>
        <taxon>Pedobacter</taxon>
    </lineage>
</organism>
<dbReference type="EMBL" id="SJSM01000003">
    <property type="protein sequence ID" value="TCC97900.1"/>
    <property type="molecule type" value="Genomic_DNA"/>
</dbReference>
<sequence length="232" mass="27054">MPVIDINLYKLFQQIIKRNLSSDAWDWLEKKINLVKTEERSMQLNLSFSQLSRLTGRNIVELNSNEVIEINLSMSGLELNNWTIDRLCRVWLLMQVPAGDKENYLKKINGLFATAEMNEQVALYSALPIYCYPEEWIARCEEGIRSNIGIVLEAIMYHNPYPAKFLSTPSWNQLVLKAFFTEKEVDKIYGLYERINPALSETLMDYIQERLAAHRTVAPEIYQLTQQMNPQI</sequence>
<dbReference type="AlphaFoldDB" id="A0A4R0NC62"/>
<protein>
    <submittedName>
        <fullName evidence="1">Uncharacterized protein</fullName>
    </submittedName>
</protein>
<dbReference type="InterPro" id="IPR047715">
    <property type="entry name" value="EboA_dom"/>
</dbReference>
<evidence type="ECO:0000313" key="1">
    <source>
        <dbReference type="EMBL" id="TCC97900.1"/>
    </source>
</evidence>
<name>A0A4R0NC62_9SPHI</name>
<proteinExistence type="predicted"/>